<accession>A0A7J9P469</accession>
<proteinExistence type="predicted"/>
<gene>
    <name evidence="2" type="ORF">HNP93_000706</name>
</gene>
<reference evidence="2 3" key="1">
    <citation type="submission" date="2020-07" db="EMBL/GenBank/DDBJ databases">
        <title>Genomic Encyclopedia of Type Strains, Phase IV (KMG-V): Genome sequencing to study the core and pangenomes of soil and plant-associated prokaryotes.</title>
        <authorList>
            <person name="Whitman W."/>
        </authorList>
    </citation>
    <scope>NUCLEOTIDE SEQUENCE [LARGE SCALE GENOMIC DNA]</scope>
    <source>
        <strain evidence="2 3">C12</strain>
    </source>
</reference>
<feature type="transmembrane region" description="Helical" evidence="1">
    <location>
        <begin position="129"/>
        <end position="151"/>
    </location>
</feature>
<comment type="caution">
    <text evidence="2">The sequence shown here is derived from an EMBL/GenBank/DDBJ whole genome shotgun (WGS) entry which is preliminary data.</text>
</comment>
<evidence type="ECO:0000313" key="2">
    <source>
        <dbReference type="EMBL" id="MBA2858005.1"/>
    </source>
</evidence>
<dbReference type="AlphaFoldDB" id="A0A7J9P469"/>
<organism evidence="2 3">
    <name type="scientific">Methanococcus maripaludis</name>
    <name type="common">Methanococcus deltae</name>
    <dbReference type="NCBI Taxonomy" id="39152"/>
    <lineage>
        <taxon>Archaea</taxon>
        <taxon>Methanobacteriati</taxon>
        <taxon>Methanobacteriota</taxon>
        <taxon>Methanomada group</taxon>
        <taxon>Methanococci</taxon>
        <taxon>Methanococcales</taxon>
        <taxon>Methanococcaceae</taxon>
        <taxon>Methanococcus</taxon>
    </lineage>
</organism>
<keyword evidence="1" id="KW-0812">Transmembrane</keyword>
<keyword evidence="1" id="KW-1133">Transmembrane helix</keyword>
<feature type="transmembrane region" description="Helical" evidence="1">
    <location>
        <begin position="85"/>
        <end position="109"/>
    </location>
</feature>
<name>A0A7J9P469_METMI</name>
<sequence length="511" mass="60736">MEFKKNLTDFLSIIKENWFFAILSLILAIFSFFHMETILNDIWAILGIYATILSIIISATYISAQVAISAFGTRIWKNYANDRYIGFYVYLFPLIFILGAILAIINFGYPVLSLNINNLFIMEFIEKNIIDYGLFGLFLGIFTFFITFSLFNIPNYLKHIMTILNPKNIVIDALKQIFNSKKYGEYEKKLLMDIEDVFKELHRKEQYDTILDCLKLLYGEEFKTRFGANLDNLNGFPDDYSALIKKICFMNYPEKYEEDIKVSAIEGLETISKELIAHNQNSYYQIIRIHEIMQDTIEKYDPNRSLIDVRDYYSEIILQYVTLQFIRSFKSIKVELLKNDKFGNLKSIFMDSMSISRTLIFKWVNFYHKLDNLSQFQIHHTKSRWIDSIMEMINEDTFEIIEESKNENEVVYLIEYLLDFYREIIITKDFDYKIGLNYLFEKEHKIITNSFTRLIDLLESKNYIQSLTSVLDSIHFLNKNDLFDEYFKKWANEKKYGEKLEKIKNKSPKSK</sequence>
<dbReference type="RefSeq" id="WP_181493091.1">
    <property type="nucleotide sequence ID" value="NZ_JACDUN010000001.1"/>
</dbReference>
<feature type="transmembrane region" description="Helical" evidence="1">
    <location>
        <begin position="18"/>
        <end position="36"/>
    </location>
</feature>
<feature type="transmembrane region" description="Helical" evidence="1">
    <location>
        <begin position="42"/>
        <end position="64"/>
    </location>
</feature>
<protein>
    <submittedName>
        <fullName evidence="2">Uncharacterized protein</fullName>
    </submittedName>
</protein>
<dbReference type="Proteomes" id="UP000558015">
    <property type="component" value="Unassembled WGS sequence"/>
</dbReference>
<evidence type="ECO:0000313" key="3">
    <source>
        <dbReference type="Proteomes" id="UP000558015"/>
    </source>
</evidence>
<keyword evidence="1" id="KW-0472">Membrane</keyword>
<dbReference type="EMBL" id="JACDUN010000001">
    <property type="protein sequence ID" value="MBA2858005.1"/>
    <property type="molecule type" value="Genomic_DNA"/>
</dbReference>
<evidence type="ECO:0000256" key="1">
    <source>
        <dbReference type="SAM" id="Phobius"/>
    </source>
</evidence>